<evidence type="ECO:0000313" key="1">
    <source>
        <dbReference type="EMBL" id="TLQ45346.1"/>
    </source>
</evidence>
<accession>A0A5R9E639</accession>
<reference evidence="1 2" key="1">
    <citation type="submission" date="2019-05" db="EMBL/GenBank/DDBJ databases">
        <title>Streptomyces marianii sp. nov., a novel marine actinomycete from southern coast of India.</title>
        <authorList>
            <person name="Iniyan A.M."/>
            <person name="Wink J."/>
            <person name="Ramprasad E."/>
            <person name="Ramana C.V."/>
            <person name="Bunk B."/>
            <person name="Sproer C."/>
            <person name="Joseph F.-J.R.S."/>
            <person name="Vincent S.G.P."/>
        </authorList>
    </citation>
    <scope>NUCLEOTIDE SEQUENCE [LARGE SCALE GENOMIC DNA]</scope>
    <source>
        <strain evidence="1 2">ICN19</strain>
    </source>
</reference>
<organism evidence="1 2">
    <name type="scientific">Streptomyces marianii</name>
    <dbReference type="NCBI Taxonomy" id="1817406"/>
    <lineage>
        <taxon>Bacteria</taxon>
        <taxon>Bacillati</taxon>
        <taxon>Actinomycetota</taxon>
        <taxon>Actinomycetes</taxon>
        <taxon>Kitasatosporales</taxon>
        <taxon>Streptomycetaceae</taxon>
        <taxon>Streptomyces</taxon>
    </lineage>
</organism>
<dbReference type="Pfam" id="PF15594">
    <property type="entry name" value="Imm50"/>
    <property type="match status" value="1"/>
</dbReference>
<proteinExistence type="predicted"/>
<evidence type="ECO:0000313" key="2">
    <source>
        <dbReference type="Proteomes" id="UP000305921"/>
    </source>
</evidence>
<gene>
    <name evidence="1" type="ORF">FEF34_22055</name>
</gene>
<name>A0A5R9E639_9ACTN</name>
<dbReference type="OrthoDB" id="2867502at2"/>
<dbReference type="RefSeq" id="WP_138054688.1">
    <property type="nucleotide sequence ID" value="NZ_VAWE01000001.1"/>
</dbReference>
<dbReference type="InterPro" id="IPR028957">
    <property type="entry name" value="Imm50"/>
</dbReference>
<comment type="caution">
    <text evidence="1">The sequence shown here is derived from an EMBL/GenBank/DDBJ whole genome shotgun (WGS) entry which is preliminary data.</text>
</comment>
<dbReference type="AlphaFoldDB" id="A0A5R9E639"/>
<sequence>MDKYQAARSTTITIANWADLVRNSAYLKALYTSIPKLDAIIVRSIHLNHFGPSLTLRIDLPEFPQNPPAPWVEAALDRFQCQLEFIAVENLELTGWIPGGQTALELGTRNSNKIHARMNSGEFHLSFTAADSILVGHMSAFKVQSDQSDSGPHQFLGRLDSKKFSEIPPPYEKTFYEHI</sequence>
<dbReference type="Proteomes" id="UP000305921">
    <property type="component" value="Unassembled WGS sequence"/>
</dbReference>
<dbReference type="EMBL" id="VAWE01000001">
    <property type="protein sequence ID" value="TLQ45346.1"/>
    <property type="molecule type" value="Genomic_DNA"/>
</dbReference>
<protein>
    <submittedName>
        <fullName evidence="1">Uncharacterized protein</fullName>
    </submittedName>
</protein>
<keyword evidence="2" id="KW-1185">Reference proteome</keyword>